<dbReference type="EMBL" id="JAATEL010000023">
    <property type="protein sequence ID" value="NJP16583.1"/>
    <property type="molecule type" value="Genomic_DNA"/>
</dbReference>
<feature type="compositionally biased region" description="Basic residues" evidence="1">
    <location>
        <begin position="221"/>
        <end position="230"/>
    </location>
</feature>
<organism evidence="3 4">
    <name type="scientific">Streptomyces thermoviolaceus subsp. thermoviolaceus</name>
    <dbReference type="NCBI Taxonomy" id="66860"/>
    <lineage>
        <taxon>Bacteria</taxon>
        <taxon>Bacillati</taxon>
        <taxon>Actinomycetota</taxon>
        <taxon>Actinomycetes</taxon>
        <taxon>Kitasatosporales</taxon>
        <taxon>Streptomycetaceae</taxon>
        <taxon>Streptomyces</taxon>
    </lineage>
</organism>
<feature type="region of interest" description="Disordered" evidence="1">
    <location>
        <begin position="1"/>
        <end position="30"/>
    </location>
</feature>
<reference evidence="3 4" key="1">
    <citation type="submission" date="2020-03" db="EMBL/GenBank/DDBJ databases">
        <title>WGS of actinomycetes isolated from Thailand.</title>
        <authorList>
            <person name="Thawai C."/>
        </authorList>
    </citation>
    <scope>NUCLEOTIDE SEQUENCE [LARGE SCALE GENOMIC DNA]</scope>
    <source>
        <strain evidence="3 4">NBRC 13905</strain>
    </source>
</reference>
<dbReference type="Gene3D" id="3.30.450.180">
    <property type="match status" value="1"/>
</dbReference>
<dbReference type="Proteomes" id="UP000635996">
    <property type="component" value="Unassembled WGS sequence"/>
</dbReference>
<evidence type="ECO:0000259" key="2">
    <source>
        <dbReference type="Pfam" id="PF17765"/>
    </source>
</evidence>
<comment type="caution">
    <text evidence="3">The sequence shown here is derived from an EMBL/GenBank/DDBJ whole genome shotgun (WGS) entry which is preliminary data.</text>
</comment>
<dbReference type="Pfam" id="PF17765">
    <property type="entry name" value="MLTR_LBD"/>
    <property type="match status" value="1"/>
</dbReference>
<accession>A0ABX0YZW7</accession>
<proteinExistence type="predicted"/>
<feature type="region of interest" description="Disordered" evidence="1">
    <location>
        <begin position="215"/>
        <end position="240"/>
    </location>
</feature>
<keyword evidence="4" id="KW-1185">Reference proteome</keyword>
<evidence type="ECO:0000256" key="1">
    <source>
        <dbReference type="SAM" id="MobiDB-lite"/>
    </source>
</evidence>
<dbReference type="PANTHER" id="PTHR35010:SF2">
    <property type="entry name" value="BLL4672 PROTEIN"/>
    <property type="match status" value="1"/>
</dbReference>
<sequence>MGAPREGRRGKRGDLPMAFQSGGQRPAPRSVPVRSEAQAYLQDYAALLEAVSFPSFVVDHSWDVVLSNSAFTALFRHLGPHPTAMPDDNFLRFVLFHPEAATVLGPDHETRWCLPMLAQFAAALDRCGPDHALQALRRDIAQDPIMDAAYRQGVPHWLRVAGARAAVSDGAVRPLVHPDPRRGVTDCRVVEETPQTLRDLGYTRITLVPRAARRTDTPARGPRRVRRSAGHLRVVPAPEA</sequence>
<dbReference type="InterPro" id="IPR041413">
    <property type="entry name" value="MLTR_LBD"/>
</dbReference>
<protein>
    <recommendedName>
        <fullName evidence="2">MmyB-like transcription regulator ligand binding domain-containing protein</fullName>
    </recommendedName>
</protein>
<dbReference type="PANTHER" id="PTHR35010">
    <property type="entry name" value="BLL4672 PROTEIN-RELATED"/>
    <property type="match status" value="1"/>
</dbReference>
<evidence type="ECO:0000313" key="3">
    <source>
        <dbReference type="EMBL" id="NJP16583.1"/>
    </source>
</evidence>
<evidence type="ECO:0000313" key="4">
    <source>
        <dbReference type="Proteomes" id="UP000635996"/>
    </source>
</evidence>
<gene>
    <name evidence="3" type="ORF">HCJ95_20470</name>
</gene>
<feature type="domain" description="MmyB-like transcription regulator ligand binding" evidence="2">
    <location>
        <begin position="45"/>
        <end position="143"/>
    </location>
</feature>
<name>A0ABX0YZW7_STRTL</name>